<protein>
    <submittedName>
        <fullName evidence="2">Uncharacterized protein</fullName>
    </submittedName>
</protein>
<feature type="region of interest" description="Disordered" evidence="1">
    <location>
        <begin position="1"/>
        <end position="26"/>
    </location>
</feature>
<evidence type="ECO:0000256" key="1">
    <source>
        <dbReference type="SAM" id="MobiDB-lite"/>
    </source>
</evidence>
<dbReference type="EMBL" id="JAUTBL010000002">
    <property type="protein sequence ID" value="MDQ1186274.1"/>
    <property type="molecule type" value="Genomic_DNA"/>
</dbReference>
<gene>
    <name evidence="2" type="ORF">QE408_003417</name>
</gene>
<evidence type="ECO:0000313" key="2">
    <source>
        <dbReference type="EMBL" id="MDQ1186274.1"/>
    </source>
</evidence>
<evidence type="ECO:0000313" key="3">
    <source>
        <dbReference type="Proteomes" id="UP001224781"/>
    </source>
</evidence>
<reference evidence="2 3" key="1">
    <citation type="submission" date="2023-07" db="EMBL/GenBank/DDBJ databases">
        <title>Functional and genomic diversity of the sorghum phyllosphere microbiome.</title>
        <authorList>
            <person name="Shade A."/>
        </authorList>
    </citation>
    <scope>NUCLEOTIDE SEQUENCE [LARGE SCALE GENOMIC DNA]</scope>
    <source>
        <strain evidence="2 3">SORGH_AS_1126</strain>
    </source>
</reference>
<dbReference type="Proteomes" id="UP001224781">
    <property type="component" value="Unassembled WGS sequence"/>
</dbReference>
<name>A0ABU0UMT6_9HYPH</name>
<comment type="caution">
    <text evidence="2">The sequence shown here is derived from an EMBL/GenBank/DDBJ whole genome shotgun (WGS) entry which is preliminary data.</text>
</comment>
<proteinExistence type="predicted"/>
<keyword evidence="3" id="KW-1185">Reference proteome</keyword>
<accession>A0ABU0UMT6</accession>
<feature type="region of interest" description="Disordered" evidence="1">
    <location>
        <begin position="164"/>
        <end position="197"/>
    </location>
</feature>
<sequence length="197" mass="22427">MQMASHRFLSQKETLREEGSAGEASGMQVAYPAAAPIESGIADATLIFHHSERDHAAARQLRLVQPKRSAAAPVGETRYCGGSSSIAQLLTNEERFLTVQSRHQRPPLSLETIIKIERAGTSASMFRPYKRTQSKARQRHCHFVALDEISLREKRPRPRWLHWPSIHPDHQPAPCPDVHRRPYHQERQKPCAPDRPR</sequence>
<feature type="compositionally biased region" description="Basic and acidic residues" evidence="1">
    <location>
        <begin position="177"/>
        <end position="197"/>
    </location>
</feature>
<organism evidence="2 3">
    <name type="scientific">Agrobacterium larrymoorei</name>
    <dbReference type="NCBI Taxonomy" id="160699"/>
    <lineage>
        <taxon>Bacteria</taxon>
        <taxon>Pseudomonadati</taxon>
        <taxon>Pseudomonadota</taxon>
        <taxon>Alphaproteobacteria</taxon>
        <taxon>Hyphomicrobiales</taxon>
        <taxon>Rhizobiaceae</taxon>
        <taxon>Rhizobium/Agrobacterium group</taxon>
        <taxon>Agrobacterium</taxon>
    </lineage>
</organism>